<dbReference type="GO" id="GO:0000156">
    <property type="term" value="F:phosphorelay response regulator activity"/>
    <property type="evidence" value="ECO:0007669"/>
    <property type="project" value="TreeGrafter"/>
</dbReference>
<dbReference type="InterPro" id="IPR050351">
    <property type="entry name" value="BphY/WalK/GraS-like"/>
</dbReference>
<dbReference type="SUPFAM" id="SSF55874">
    <property type="entry name" value="ATPase domain of HSP90 chaperone/DNA topoisomerase II/histidine kinase"/>
    <property type="match status" value="1"/>
</dbReference>
<dbReference type="Gene3D" id="1.10.287.130">
    <property type="match status" value="1"/>
</dbReference>
<dbReference type="EC" id="2.7.13.3" evidence="3"/>
<reference evidence="12 13" key="1">
    <citation type="submission" date="2019-04" db="EMBL/GenBank/DDBJ databases">
        <authorList>
            <person name="Dong K."/>
        </authorList>
    </citation>
    <scope>NUCLEOTIDE SEQUENCE [LARGE SCALE GENOMIC DNA]</scope>
    <source>
        <strain evidence="13">dk3543</strain>
    </source>
</reference>
<gene>
    <name evidence="12" type="ORF">FC770_12505</name>
</gene>
<comment type="subcellular location">
    <subcellularLocation>
        <location evidence="2">Cell membrane</location>
    </subcellularLocation>
</comment>
<dbReference type="Proteomes" id="UP000307808">
    <property type="component" value="Unassembled WGS sequence"/>
</dbReference>
<dbReference type="SUPFAM" id="SSF47384">
    <property type="entry name" value="Homodimeric domain of signal transducing histidine kinase"/>
    <property type="match status" value="1"/>
</dbReference>
<keyword evidence="6" id="KW-0547">Nucleotide-binding</keyword>
<dbReference type="GO" id="GO:0030295">
    <property type="term" value="F:protein kinase activator activity"/>
    <property type="evidence" value="ECO:0007669"/>
    <property type="project" value="TreeGrafter"/>
</dbReference>
<dbReference type="GO" id="GO:0005524">
    <property type="term" value="F:ATP binding"/>
    <property type="evidence" value="ECO:0007669"/>
    <property type="project" value="UniProtKB-KW"/>
</dbReference>
<evidence type="ECO:0000256" key="5">
    <source>
        <dbReference type="ARBA" id="ARBA00022679"/>
    </source>
</evidence>
<dbReference type="InterPro" id="IPR003594">
    <property type="entry name" value="HATPase_dom"/>
</dbReference>
<dbReference type="Pfam" id="PF00512">
    <property type="entry name" value="HisKA"/>
    <property type="match status" value="1"/>
</dbReference>
<dbReference type="GO" id="GO:0007234">
    <property type="term" value="P:osmosensory signaling via phosphorelay pathway"/>
    <property type="evidence" value="ECO:0007669"/>
    <property type="project" value="TreeGrafter"/>
</dbReference>
<dbReference type="PROSITE" id="PS50109">
    <property type="entry name" value="HIS_KIN"/>
    <property type="match status" value="1"/>
</dbReference>
<comment type="caution">
    <text evidence="12">The sequence shown here is derived from an EMBL/GenBank/DDBJ whole genome shotgun (WGS) entry which is preliminary data.</text>
</comment>
<dbReference type="InterPro" id="IPR036097">
    <property type="entry name" value="HisK_dim/P_sf"/>
</dbReference>
<evidence type="ECO:0000259" key="11">
    <source>
        <dbReference type="PROSITE" id="PS50109"/>
    </source>
</evidence>
<keyword evidence="8" id="KW-0067">ATP-binding</keyword>
<protein>
    <recommendedName>
        <fullName evidence="10">Sensor-like histidine kinase SenX3</fullName>
        <ecNumber evidence="3">2.7.13.3</ecNumber>
    </recommendedName>
</protein>
<dbReference type="PANTHER" id="PTHR42878:SF7">
    <property type="entry name" value="SENSOR HISTIDINE KINASE GLRK"/>
    <property type="match status" value="1"/>
</dbReference>
<evidence type="ECO:0000256" key="4">
    <source>
        <dbReference type="ARBA" id="ARBA00022553"/>
    </source>
</evidence>
<dbReference type="SMART" id="SM00388">
    <property type="entry name" value="HisKA"/>
    <property type="match status" value="1"/>
</dbReference>
<evidence type="ECO:0000256" key="7">
    <source>
        <dbReference type="ARBA" id="ARBA00022777"/>
    </source>
</evidence>
<organism evidence="12 13">
    <name type="scientific">Nocardioides jishulii</name>
    <dbReference type="NCBI Taxonomy" id="2575440"/>
    <lineage>
        <taxon>Bacteria</taxon>
        <taxon>Bacillati</taxon>
        <taxon>Actinomycetota</taxon>
        <taxon>Actinomycetes</taxon>
        <taxon>Propionibacteriales</taxon>
        <taxon>Nocardioidaceae</taxon>
        <taxon>Nocardioides</taxon>
    </lineage>
</organism>
<accession>A0A4U2YP34</accession>
<evidence type="ECO:0000256" key="2">
    <source>
        <dbReference type="ARBA" id="ARBA00004236"/>
    </source>
</evidence>
<evidence type="ECO:0000256" key="1">
    <source>
        <dbReference type="ARBA" id="ARBA00000085"/>
    </source>
</evidence>
<dbReference type="PANTHER" id="PTHR42878">
    <property type="entry name" value="TWO-COMPONENT HISTIDINE KINASE"/>
    <property type="match status" value="1"/>
</dbReference>
<dbReference type="InterPro" id="IPR003661">
    <property type="entry name" value="HisK_dim/P_dom"/>
</dbReference>
<keyword evidence="5" id="KW-0808">Transferase</keyword>
<evidence type="ECO:0000313" key="12">
    <source>
        <dbReference type="EMBL" id="TKI61591.1"/>
    </source>
</evidence>
<dbReference type="OrthoDB" id="9808408at2"/>
<dbReference type="PRINTS" id="PR00344">
    <property type="entry name" value="BCTRLSENSOR"/>
</dbReference>
<dbReference type="AlphaFoldDB" id="A0A4U2YP34"/>
<evidence type="ECO:0000256" key="9">
    <source>
        <dbReference type="ARBA" id="ARBA00023012"/>
    </source>
</evidence>
<proteinExistence type="predicted"/>
<dbReference type="SMART" id="SM00387">
    <property type="entry name" value="HATPase_c"/>
    <property type="match status" value="1"/>
</dbReference>
<name>A0A4U2YP34_9ACTN</name>
<keyword evidence="9" id="KW-0902">Two-component regulatory system</keyword>
<dbReference type="InterPro" id="IPR005467">
    <property type="entry name" value="His_kinase_dom"/>
</dbReference>
<keyword evidence="7 12" id="KW-0418">Kinase</keyword>
<dbReference type="InterPro" id="IPR036890">
    <property type="entry name" value="HATPase_C_sf"/>
</dbReference>
<evidence type="ECO:0000256" key="8">
    <source>
        <dbReference type="ARBA" id="ARBA00022840"/>
    </source>
</evidence>
<dbReference type="Pfam" id="PF02518">
    <property type="entry name" value="HATPase_c"/>
    <property type="match status" value="1"/>
</dbReference>
<evidence type="ECO:0000256" key="3">
    <source>
        <dbReference type="ARBA" id="ARBA00012438"/>
    </source>
</evidence>
<dbReference type="CDD" id="cd00082">
    <property type="entry name" value="HisKA"/>
    <property type="match status" value="1"/>
</dbReference>
<feature type="domain" description="Histidine kinase" evidence="11">
    <location>
        <begin position="140"/>
        <end position="344"/>
    </location>
</feature>
<dbReference type="GO" id="GO:0000155">
    <property type="term" value="F:phosphorelay sensor kinase activity"/>
    <property type="evidence" value="ECO:0007669"/>
    <property type="project" value="InterPro"/>
</dbReference>
<evidence type="ECO:0000313" key="13">
    <source>
        <dbReference type="Proteomes" id="UP000307808"/>
    </source>
</evidence>
<dbReference type="RefSeq" id="WP_137066598.1">
    <property type="nucleotide sequence ID" value="NZ_CP040748.1"/>
</dbReference>
<dbReference type="Gene3D" id="3.30.565.10">
    <property type="entry name" value="Histidine kinase-like ATPase, C-terminal domain"/>
    <property type="match status" value="1"/>
</dbReference>
<dbReference type="EMBL" id="SZPY01000003">
    <property type="protein sequence ID" value="TKI61591.1"/>
    <property type="molecule type" value="Genomic_DNA"/>
</dbReference>
<evidence type="ECO:0000256" key="10">
    <source>
        <dbReference type="ARBA" id="ARBA00039401"/>
    </source>
</evidence>
<dbReference type="GO" id="GO:0005886">
    <property type="term" value="C:plasma membrane"/>
    <property type="evidence" value="ECO:0007669"/>
    <property type="project" value="UniProtKB-SubCell"/>
</dbReference>
<evidence type="ECO:0000256" key="6">
    <source>
        <dbReference type="ARBA" id="ARBA00022741"/>
    </source>
</evidence>
<comment type="catalytic activity">
    <reaction evidence="1">
        <text>ATP + protein L-histidine = ADP + protein N-phospho-L-histidine.</text>
        <dbReference type="EC" id="2.7.13.3"/>
    </reaction>
</comment>
<sequence>MSEHTSGDPSVSDAAALLERYGIVPGVPSGPLVAQCRLARVATGAAAVAVHLDGLAEPVASDGDPAQAPAVASAGLLDEDGGVLGRLVAYADRPVDAGLLEVAAGGVAALLEAEVARDRIFDLEEAVARSDDQLAQASGQIVHDLNNPLAAIAMCLEIAREQVPDGDLLASLLDRAAGSAARMKRMTVALNDYGQRITQGSTDLAVEVPALLREFEPLLDEVVEVVEPLPVVAMSPGDVRTVLTALWENATKFRDDEVDLEVVVDAEQVGEAWRVRVTDNGRGIGQAELERIFAPTVRLDKRIPGMGLGLATVRRIVAAAGGRVGAEQAHGGGTRIWFEVPAAGPSGHAGAGRQVSPD</sequence>
<keyword evidence="13" id="KW-1185">Reference proteome</keyword>
<keyword evidence="4" id="KW-0597">Phosphoprotein</keyword>
<dbReference type="InterPro" id="IPR004358">
    <property type="entry name" value="Sig_transdc_His_kin-like_C"/>
</dbReference>